<keyword evidence="2" id="KW-1185">Reference proteome</keyword>
<dbReference type="RefSeq" id="WP_214625415.1">
    <property type="nucleotide sequence ID" value="NZ_JAHGAW010000015.1"/>
</dbReference>
<gene>
    <name evidence="1" type="ORF">KK488_19605</name>
</gene>
<sequence length="86" mass="9313">MTTTLQPETSTGTSFEPLFRIWMMPAQIGMELLESNLALMTSVLPQPRTIIEQAGEKAQDIARAAEEQVAHVDDGPTMVTPAALVS</sequence>
<name>A0A9X1DFN6_9SPHN</name>
<accession>A0A9X1DFN6</accession>
<organism evidence="1 2">
    <name type="scientific">Sphingobium nicotianae</name>
    <dbReference type="NCBI Taxonomy" id="2782607"/>
    <lineage>
        <taxon>Bacteria</taxon>
        <taxon>Pseudomonadati</taxon>
        <taxon>Pseudomonadota</taxon>
        <taxon>Alphaproteobacteria</taxon>
        <taxon>Sphingomonadales</taxon>
        <taxon>Sphingomonadaceae</taxon>
        <taxon>Sphingobium</taxon>
    </lineage>
</organism>
<dbReference type="AlphaFoldDB" id="A0A9X1DFN6"/>
<proteinExistence type="predicted"/>
<reference evidence="1" key="1">
    <citation type="submission" date="2021-05" db="EMBL/GenBank/DDBJ databases">
        <title>Genome of Sphingobium sp. strain.</title>
        <authorList>
            <person name="Fan R."/>
        </authorList>
    </citation>
    <scope>NUCLEOTIDE SEQUENCE</scope>
    <source>
        <strain evidence="1">H33</strain>
    </source>
</reference>
<comment type="caution">
    <text evidence="1">The sequence shown here is derived from an EMBL/GenBank/DDBJ whole genome shotgun (WGS) entry which is preliminary data.</text>
</comment>
<dbReference type="Proteomes" id="UP001138757">
    <property type="component" value="Unassembled WGS sequence"/>
</dbReference>
<evidence type="ECO:0000313" key="1">
    <source>
        <dbReference type="EMBL" id="MBT2189161.1"/>
    </source>
</evidence>
<dbReference type="EMBL" id="JAHGAW010000015">
    <property type="protein sequence ID" value="MBT2189161.1"/>
    <property type="molecule type" value="Genomic_DNA"/>
</dbReference>
<protein>
    <submittedName>
        <fullName evidence="1">Uncharacterized protein</fullName>
    </submittedName>
</protein>
<evidence type="ECO:0000313" key="2">
    <source>
        <dbReference type="Proteomes" id="UP001138757"/>
    </source>
</evidence>